<evidence type="ECO:0000256" key="1">
    <source>
        <dbReference type="ARBA" id="ARBA00009175"/>
    </source>
</evidence>
<evidence type="ECO:0000313" key="4">
    <source>
        <dbReference type="EMBL" id="AIA95791.1"/>
    </source>
</evidence>
<dbReference type="GO" id="GO:0030973">
    <property type="term" value="F:molybdate ion binding"/>
    <property type="evidence" value="ECO:0007669"/>
    <property type="project" value="TreeGrafter"/>
</dbReference>
<dbReference type="PANTHER" id="PTHR30632:SF0">
    <property type="entry name" value="SULFATE-BINDING PROTEIN"/>
    <property type="match status" value="1"/>
</dbReference>
<keyword evidence="3" id="KW-0732">Signal</keyword>
<keyword evidence="2" id="KW-0479">Metal-binding</keyword>
<evidence type="ECO:0000256" key="2">
    <source>
        <dbReference type="ARBA" id="ARBA00022723"/>
    </source>
</evidence>
<dbReference type="NCBIfam" id="TIGR01256">
    <property type="entry name" value="modA"/>
    <property type="match status" value="1"/>
</dbReference>
<proteinExistence type="inferred from homology"/>
<dbReference type="GO" id="GO:0046872">
    <property type="term" value="F:metal ion binding"/>
    <property type="evidence" value="ECO:0007669"/>
    <property type="project" value="UniProtKB-KW"/>
</dbReference>
<comment type="similarity">
    <text evidence="1">Belongs to the bacterial solute-binding protein ModA family.</text>
</comment>
<dbReference type="EMBL" id="KF128426">
    <property type="protein sequence ID" value="AIA95791.1"/>
    <property type="molecule type" value="Genomic_DNA"/>
</dbReference>
<dbReference type="Gene3D" id="3.40.190.10">
    <property type="entry name" value="Periplasmic binding protein-like II"/>
    <property type="match status" value="1"/>
</dbReference>
<dbReference type="AlphaFoldDB" id="A0A060CS39"/>
<dbReference type="InterPro" id="IPR050682">
    <property type="entry name" value="ModA/WtpA"/>
</dbReference>
<protein>
    <submittedName>
        <fullName evidence="4">CAZy families CBM50 protein</fullName>
    </submittedName>
</protein>
<dbReference type="GO" id="GO:0015689">
    <property type="term" value="P:molybdate ion transport"/>
    <property type="evidence" value="ECO:0007669"/>
    <property type="project" value="InterPro"/>
</dbReference>
<organism evidence="4">
    <name type="scientific">uncultured Desulfotomaculum sp</name>
    <dbReference type="NCBI Taxonomy" id="157294"/>
    <lineage>
        <taxon>Bacteria</taxon>
        <taxon>Bacillati</taxon>
        <taxon>Bacillota</taxon>
        <taxon>Clostridia</taxon>
        <taxon>Eubacteriales</taxon>
        <taxon>Desulfotomaculaceae</taxon>
        <taxon>Desulfotomaculum</taxon>
        <taxon>environmental samples</taxon>
    </lineage>
</organism>
<evidence type="ECO:0000256" key="3">
    <source>
        <dbReference type="ARBA" id="ARBA00022729"/>
    </source>
</evidence>
<dbReference type="SUPFAM" id="SSF53850">
    <property type="entry name" value="Periplasmic binding protein-like II"/>
    <property type="match status" value="1"/>
</dbReference>
<reference evidence="4" key="1">
    <citation type="journal article" date="2013" name="Environ. Microbiol.">
        <title>Seasonally variable intestinal metagenomes of the red palm weevil (Rhynchophorus ferrugineus).</title>
        <authorList>
            <person name="Jia S."/>
            <person name="Zhang X."/>
            <person name="Zhang G."/>
            <person name="Yin A."/>
            <person name="Zhang S."/>
            <person name="Li F."/>
            <person name="Wang L."/>
            <person name="Zhao D."/>
            <person name="Yun Q."/>
            <person name="Tala"/>
            <person name="Wang J."/>
            <person name="Sun G."/>
            <person name="Baabdullah M."/>
            <person name="Yu X."/>
            <person name="Hu S."/>
            <person name="Al-Mssallem I.S."/>
            <person name="Yu J."/>
        </authorList>
    </citation>
    <scope>NUCLEOTIDE SEQUENCE</scope>
</reference>
<sequence>MPAGLYAKAWLEKIGLWDAVKARVVPAEHVRAALAVVESGNAGAGIVYRTDAAISKKVKVALEVPATEVPAIRYPAAVLKDARHPAEGEKFLRWLSGGKARAIFVKFGFSPLP</sequence>
<dbReference type="PANTHER" id="PTHR30632">
    <property type="entry name" value="MOLYBDATE-BINDING PERIPLASMIC PROTEIN"/>
    <property type="match status" value="1"/>
</dbReference>
<name>A0A060CS39_9FIRM</name>
<dbReference type="InterPro" id="IPR005950">
    <property type="entry name" value="ModA"/>
</dbReference>
<dbReference type="Pfam" id="PF13531">
    <property type="entry name" value="SBP_bac_11"/>
    <property type="match status" value="1"/>
</dbReference>
<accession>A0A060CS39</accession>